<sequence length="410" mass="45303">MNAEKRNLLILWIANFFVASSMTMVMPFLSLYIETFGHFSPEYVQRWSGFVFGITFVTAFFISPIWGRIGDQFGFKPILLITGTGLSVSLFFMGFMDSVIELFFLRFFMGAVTGFIPTSIALISSQTSKKRAGEVLGTLQTGNVTGTLFGPLFGGMLADSVGFKYTFVYTAFAIFAATLFVFFGVEEKKNKEQTSKKNTMSRKDVLSFIFQHRVLFSLMIIALLVQVANFTIQPLLALYVSELTKASAVAFLAGLAFSATGFGNLIATRNWGKLGDRIGHEKVMMILLLGGAIIFIPQAFVTTLWQLIILRFLFGIMIGGIIPCTTAYIRQVSPLSVQGEVQGYSTSFRFLGNVIGPATGGVISGYIGISSVFFVTSAILIVAFLLLIWSMRKEQEKIKKGNFEQIVNHK</sequence>
<feature type="transmembrane region" description="Helical" evidence="7">
    <location>
        <begin position="135"/>
        <end position="154"/>
    </location>
</feature>
<evidence type="ECO:0000256" key="5">
    <source>
        <dbReference type="ARBA" id="ARBA00022989"/>
    </source>
</evidence>
<evidence type="ECO:0000313" key="9">
    <source>
        <dbReference type="EMBL" id="WAA13958.1"/>
    </source>
</evidence>
<dbReference type="PANTHER" id="PTHR43414:SF3">
    <property type="entry name" value="LMO2377 PROTEIN"/>
    <property type="match status" value="1"/>
</dbReference>
<feature type="transmembrane region" description="Helical" evidence="7">
    <location>
        <begin position="45"/>
        <end position="66"/>
    </location>
</feature>
<feature type="transmembrane region" description="Helical" evidence="7">
    <location>
        <begin position="166"/>
        <end position="185"/>
    </location>
</feature>
<dbReference type="InterPro" id="IPR020846">
    <property type="entry name" value="MFS_dom"/>
</dbReference>
<evidence type="ECO:0000256" key="3">
    <source>
        <dbReference type="ARBA" id="ARBA00022475"/>
    </source>
</evidence>
<dbReference type="Proteomes" id="UP001164726">
    <property type="component" value="Chromosome"/>
</dbReference>
<dbReference type="PANTHER" id="PTHR43414">
    <property type="entry name" value="MULTIDRUG RESISTANCE PROTEIN MDTG"/>
    <property type="match status" value="1"/>
</dbReference>
<keyword evidence="5 7" id="KW-1133">Transmembrane helix</keyword>
<dbReference type="SUPFAM" id="SSF103473">
    <property type="entry name" value="MFS general substrate transporter"/>
    <property type="match status" value="1"/>
</dbReference>
<feature type="transmembrane region" description="Helical" evidence="7">
    <location>
        <begin position="248"/>
        <end position="271"/>
    </location>
</feature>
<organism evidence="9 10">
    <name type="scientific">Fervidibacillus halotolerans</name>
    <dbReference type="NCBI Taxonomy" id="2980027"/>
    <lineage>
        <taxon>Bacteria</taxon>
        <taxon>Bacillati</taxon>
        <taxon>Bacillota</taxon>
        <taxon>Bacilli</taxon>
        <taxon>Bacillales</taxon>
        <taxon>Bacillaceae</taxon>
        <taxon>Fervidibacillus</taxon>
    </lineage>
</organism>
<dbReference type="Gene3D" id="1.20.1250.20">
    <property type="entry name" value="MFS general substrate transporter like domains"/>
    <property type="match status" value="2"/>
</dbReference>
<feature type="transmembrane region" description="Helical" evidence="7">
    <location>
        <begin position="373"/>
        <end position="391"/>
    </location>
</feature>
<proteinExistence type="predicted"/>
<dbReference type="GO" id="GO:0005886">
    <property type="term" value="C:plasma membrane"/>
    <property type="evidence" value="ECO:0007669"/>
    <property type="project" value="UniProtKB-SubCell"/>
</dbReference>
<evidence type="ECO:0000256" key="4">
    <source>
        <dbReference type="ARBA" id="ARBA00022692"/>
    </source>
</evidence>
<protein>
    <submittedName>
        <fullName evidence="9">MFS transporter</fullName>
    </submittedName>
</protein>
<dbReference type="Pfam" id="PF07690">
    <property type="entry name" value="MFS_1"/>
    <property type="match status" value="1"/>
</dbReference>
<evidence type="ECO:0000259" key="8">
    <source>
        <dbReference type="PROSITE" id="PS50850"/>
    </source>
</evidence>
<evidence type="ECO:0000313" key="10">
    <source>
        <dbReference type="Proteomes" id="UP001164726"/>
    </source>
</evidence>
<dbReference type="InterPro" id="IPR036259">
    <property type="entry name" value="MFS_trans_sf"/>
</dbReference>
<dbReference type="GO" id="GO:0022857">
    <property type="term" value="F:transmembrane transporter activity"/>
    <property type="evidence" value="ECO:0007669"/>
    <property type="project" value="InterPro"/>
</dbReference>
<dbReference type="PROSITE" id="PS50850">
    <property type="entry name" value="MFS"/>
    <property type="match status" value="1"/>
</dbReference>
<evidence type="ECO:0000256" key="1">
    <source>
        <dbReference type="ARBA" id="ARBA00004651"/>
    </source>
</evidence>
<evidence type="ECO:0000256" key="6">
    <source>
        <dbReference type="ARBA" id="ARBA00023136"/>
    </source>
</evidence>
<feature type="domain" description="Major facilitator superfamily (MFS) profile" evidence="8">
    <location>
        <begin position="7"/>
        <end position="395"/>
    </location>
</feature>
<reference evidence="9" key="1">
    <citation type="submission" date="2022-09" db="EMBL/GenBank/DDBJ databases">
        <title>Complete Genomes of Fervidibacillus albus and Fervidibacillus halotolerans isolated from tidal flat sediments.</title>
        <authorList>
            <person name="Kwon K.K."/>
            <person name="Yang S.-H."/>
            <person name="Park M.J."/>
            <person name="Oh H.-M."/>
        </authorList>
    </citation>
    <scope>NUCLEOTIDE SEQUENCE</scope>
    <source>
        <strain evidence="9">MEBiC13594</strain>
    </source>
</reference>
<feature type="transmembrane region" description="Helical" evidence="7">
    <location>
        <begin position="205"/>
        <end position="228"/>
    </location>
</feature>
<keyword evidence="4 7" id="KW-0812">Transmembrane</keyword>
<keyword evidence="2" id="KW-0813">Transport</keyword>
<feature type="transmembrane region" description="Helical" evidence="7">
    <location>
        <begin position="307"/>
        <end position="329"/>
    </location>
</feature>
<feature type="transmembrane region" description="Helical" evidence="7">
    <location>
        <begin position="78"/>
        <end position="96"/>
    </location>
</feature>
<keyword evidence="6 7" id="KW-0472">Membrane</keyword>
<feature type="transmembrane region" description="Helical" evidence="7">
    <location>
        <begin position="9"/>
        <end position="33"/>
    </location>
</feature>
<keyword evidence="3" id="KW-1003">Cell membrane</keyword>
<dbReference type="InterPro" id="IPR011701">
    <property type="entry name" value="MFS"/>
</dbReference>
<comment type="subcellular location">
    <subcellularLocation>
        <location evidence="1">Cell membrane</location>
        <topology evidence="1">Multi-pass membrane protein</topology>
    </subcellularLocation>
</comment>
<evidence type="ECO:0000256" key="2">
    <source>
        <dbReference type="ARBA" id="ARBA00022448"/>
    </source>
</evidence>
<accession>A0A9E8M1T5</accession>
<dbReference type="AlphaFoldDB" id="A0A9E8M1T5"/>
<feature type="transmembrane region" description="Helical" evidence="7">
    <location>
        <begin position="102"/>
        <end position="123"/>
    </location>
</feature>
<name>A0A9E8M1T5_9BACI</name>
<dbReference type="EMBL" id="CP106877">
    <property type="protein sequence ID" value="WAA13958.1"/>
    <property type="molecule type" value="Genomic_DNA"/>
</dbReference>
<dbReference type="KEGG" id="fhl:OE105_09510"/>
<gene>
    <name evidence="9" type="ORF">OE105_09510</name>
</gene>
<keyword evidence="10" id="KW-1185">Reference proteome</keyword>
<dbReference type="RefSeq" id="WP_275422154.1">
    <property type="nucleotide sequence ID" value="NZ_CP106877.1"/>
</dbReference>
<feature type="transmembrane region" description="Helical" evidence="7">
    <location>
        <begin position="283"/>
        <end position="301"/>
    </location>
</feature>
<evidence type="ECO:0000256" key="7">
    <source>
        <dbReference type="SAM" id="Phobius"/>
    </source>
</evidence>
<feature type="transmembrane region" description="Helical" evidence="7">
    <location>
        <begin position="350"/>
        <end position="367"/>
    </location>
</feature>